<evidence type="ECO:0000256" key="9">
    <source>
        <dbReference type="ARBA" id="ARBA00023136"/>
    </source>
</evidence>
<comment type="caution">
    <text evidence="12">The sequence shown here is derived from an EMBL/GenBank/DDBJ whole genome shotgun (WGS) entry which is preliminary data.</text>
</comment>
<reference evidence="12" key="1">
    <citation type="journal article" date="2021" name="mSystems">
        <title>Bacteria and Archaea Synergistically Convert Glycine Betaine to Biogenic Methane in the Formosa Cold Seep of the South China Sea.</title>
        <authorList>
            <person name="Li L."/>
            <person name="Zhang W."/>
            <person name="Zhang S."/>
            <person name="Song L."/>
            <person name="Sun Q."/>
            <person name="Zhang H."/>
            <person name="Xiang H."/>
            <person name="Dong X."/>
        </authorList>
    </citation>
    <scope>NUCLEOTIDE SEQUENCE</scope>
    <source>
        <strain evidence="12">ZWT</strain>
    </source>
</reference>
<keyword evidence="6 11" id="KW-0375">Hydrogen ion transport</keyword>
<keyword evidence="9 11" id="KW-0472">Membrane</keyword>
<keyword evidence="4 11" id="KW-0138">CF(0)</keyword>
<feature type="transmembrane region" description="Helical" evidence="11">
    <location>
        <begin position="6"/>
        <end position="24"/>
    </location>
</feature>
<feature type="transmembrane region" description="Helical" evidence="11">
    <location>
        <begin position="190"/>
        <end position="208"/>
    </location>
</feature>
<evidence type="ECO:0000256" key="6">
    <source>
        <dbReference type="ARBA" id="ARBA00022781"/>
    </source>
</evidence>
<evidence type="ECO:0000256" key="3">
    <source>
        <dbReference type="ARBA" id="ARBA00022448"/>
    </source>
</evidence>
<keyword evidence="3 11" id="KW-0813">Transport</keyword>
<dbReference type="Proteomes" id="UP001056429">
    <property type="component" value="Unassembled WGS sequence"/>
</dbReference>
<dbReference type="Gene3D" id="1.20.120.220">
    <property type="entry name" value="ATP synthase, F0 complex, subunit A"/>
    <property type="match status" value="1"/>
</dbReference>
<evidence type="ECO:0000256" key="7">
    <source>
        <dbReference type="ARBA" id="ARBA00022989"/>
    </source>
</evidence>
<feature type="transmembrane region" description="Helical" evidence="11">
    <location>
        <begin position="89"/>
        <end position="109"/>
    </location>
</feature>
<evidence type="ECO:0000256" key="1">
    <source>
        <dbReference type="ARBA" id="ARBA00004141"/>
    </source>
</evidence>
<evidence type="ECO:0000256" key="10">
    <source>
        <dbReference type="ARBA" id="ARBA00023310"/>
    </source>
</evidence>
<dbReference type="RefSeq" id="WP_250859117.1">
    <property type="nucleotide sequence ID" value="NZ_JAGSOJ010000002.1"/>
</dbReference>
<dbReference type="EMBL" id="JAGSOJ010000002">
    <property type="protein sequence ID" value="MCM1990073.1"/>
    <property type="molecule type" value="Genomic_DNA"/>
</dbReference>
<comment type="similarity">
    <text evidence="2 11">Belongs to the ATPase A chain family.</text>
</comment>
<dbReference type="InterPro" id="IPR035908">
    <property type="entry name" value="F0_ATP_A_sf"/>
</dbReference>
<organism evidence="12 13">
    <name type="scientific">Oceanirhabdus seepicola</name>
    <dbReference type="NCBI Taxonomy" id="2828781"/>
    <lineage>
        <taxon>Bacteria</taxon>
        <taxon>Bacillati</taxon>
        <taxon>Bacillota</taxon>
        <taxon>Clostridia</taxon>
        <taxon>Eubacteriales</taxon>
        <taxon>Clostridiaceae</taxon>
        <taxon>Oceanirhabdus</taxon>
    </lineage>
</organism>
<dbReference type="InterPro" id="IPR045082">
    <property type="entry name" value="ATP_syn_F0_a_bact/chloroplast"/>
</dbReference>
<evidence type="ECO:0000256" key="8">
    <source>
        <dbReference type="ARBA" id="ARBA00023065"/>
    </source>
</evidence>
<dbReference type="InterPro" id="IPR000568">
    <property type="entry name" value="ATP_synth_F0_asu"/>
</dbReference>
<keyword evidence="8 11" id="KW-0406">Ion transport</keyword>
<evidence type="ECO:0000256" key="2">
    <source>
        <dbReference type="ARBA" id="ARBA00006810"/>
    </source>
</evidence>
<proteinExistence type="inferred from homology"/>
<feature type="transmembrane region" description="Helical" evidence="11">
    <location>
        <begin position="165"/>
        <end position="184"/>
    </location>
</feature>
<name>A0A9J6P1Z8_9CLOT</name>
<comment type="function">
    <text evidence="11">Key component of the proton channel; it plays a direct role in the translocation of protons across the membrane.</text>
</comment>
<dbReference type="PROSITE" id="PS00449">
    <property type="entry name" value="ATPASE_A"/>
    <property type="match status" value="1"/>
</dbReference>
<dbReference type="GO" id="GO:0046933">
    <property type="term" value="F:proton-transporting ATP synthase activity, rotational mechanism"/>
    <property type="evidence" value="ECO:0007669"/>
    <property type="project" value="UniProtKB-UniRule"/>
</dbReference>
<dbReference type="SUPFAM" id="SSF81336">
    <property type="entry name" value="F1F0 ATP synthase subunit A"/>
    <property type="match status" value="1"/>
</dbReference>
<keyword evidence="10 11" id="KW-0066">ATP synthesis</keyword>
<reference evidence="12" key="2">
    <citation type="submission" date="2021-04" db="EMBL/GenBank/DDBJ databases">
        <authorList>
            <person name="Dong X."/>
        </authorList>
    </citation>
    <scope>NUCLEOTIDE SEQUENCE</scope>
    <source>
        <strain evidence="12">ZWT</strain>
    </source>
</reference>
<dbReference type="PRINTS" id="PR00123">
    <property type="entry name" value="ATPASEA"/>
</dbReference>
<feature type="transmembrane region" description="Helical" evidence="11">
    <location>
        <begin position="63"/>
        <end position="83"/>
    </location>
</feature>
<keyword evidence="11" id="KW-1003">Cell membrane</keyword>
<evidence type="ECO:0000313" key="13">
    <source>
        <dbReference type="Proteomes" id="UP001056429"/>
    </source>
</evidence>
<evidence type="ECO:0000256" key="11">
    <source>
        <dbReference type="HAMAP-Rule" id="MF_01393"/>
    </source>
</evidence>
<dbReference type="NCBIfam" id="NF004484">
    <property type="entry name" value="PRK05815.3-2"/>
    <property type="match status" value="1"/>
</dbReference>
<sequence>MKVPLSVIIQWVIMLLLIGYFLIIGRKIRKIPRKNQNFWEMVVAKFINIVETNIGEKYKGLSVYFLVLSIFLFLCNMTGLIGIKNPTTDYSFCFALGIMNFFLIQYFAIKRNGVKGYFMGFLKPMSLMFPLNLMERVLLPISLSLRLFGNIFAAYLILEIIYEGLISISPVAAIGIPIPFHLFFDIFDGTLQVIIFILLSMINMKIICEH</sequence>
<keyword evidence="5 11" id="KW-0812">Transmembrane</keyword>
<dbReference type="AlphaFoldDB" id="A0A9J6P1Z8"/>
<gene>
    <name evidence="11" type="primary">atpB</name>
    <name evidence="12" type="ORF">KDK92_09985</name>
</gene>
<dbReference type="GO" id="GO:0005886">
    <property type="term" value="C:plasma membrane"/>
    <property type="evidence" value="ECO:0007669"/>
    <property type="project" value="UniProtKB-SubCell"/>
</dbReference>
<dbReference type="HAMAP" id="MF_01393">
    <property type="entry name" value="ATP_synth_a_bact"/>
    <property type="match status" value="1"/>
</dbReference>
<keyword evidence="7 11" id="KW-1133">Transmembrane helix</keyword>
<evidence type="ECO:0000256" key="4">
    <source>
        <dbReference type="ARBA" id="ARBA00022547"/>
    </source>
</evidence>
<dbReference type="Pfam" id="PF00119">
    <property type="entry name" value="ATP-synt_A"/>
    <property type="match status" value="1"/>
</dbReference>
<keyword evidence="13" id="KW-1185">Reference proteome</keyword>
<dbReference type="GO" id="GO:0045259">
    <property type="term" value="C:proton-transporting ATP synthase complex"/>
    <property type="evidence" value="ECO:0007669"/>
    <property type="project" value="UniProtKB-KW"/>
</dbReference>
<dbReference type="CDD" id="cd00310">
    <property type="entry name" value="ATP-synt_Fo_a_6"/>
    <property type="match status" value="1"/>
</dbReference>
<evidence type="ECO:0000256" key="5">
    <source>
        <dbReference type="ARBA" id="ARBA00022692"/>
    </source>
</evidence>
<evidence type="ECO:0000313" key="12">
    <source>
        <dbReference type="EMBL" id="MCM1990073.1"/>
    </source>
</evidence>
<accession>A0A9J6P1Z8</accession>
<dbReference type="InterPro" id="IPR023011">
    <property type="entry name" value="ATP_synth_F0_asu_AS"/>
</dbReference>
<dbReference type="PANTHER" id="PTHR42823:SF3">
    <property type="entry name" value="ATP SYNTHASE SUBUNIT A, CHLOROPLASTIC"/>
    <property type="match status" value="1"/>
</dbReference>
<protein>
    <recommendedName>
        <fullName evidence="11">ATP synthase subunit a</fullName>
    </recommendedName>
    <alternativeName>
        <fullName evidence="11">ATP synthase F0 sector subunit a</fullName>
    </alternativeName>
    <alternativeName>
        <fullName evidence="11">F-ATPase subunit 6</fullName>
    </alternativeName>
</protein>
<comment type="subcellular location">
    <subcellularLocation>
        <location evidence="11">Cell membrane</location>
        <topology evidence="11">Multi-pass membrane protein</topology>
    </subcellularLocation>
    <subcellularLocation>
        <location evidence="1">Membrane</location>
        <topology evidence="1">Multi-pass membrane protein</topology>
    </subcellularLocation>
</comment>
<dbReference type="PANTHER" id="PTHR42823">
    <property type="entry name" value="ATP SYNTHASE SUBUNIT A, CHLOROPLASTIC"/>
    <property type="match status" value="1"/>
</dbReference>
<dbReference type="GO" id="GO:0042777">
    <property type="term" value="P:proton motive force-driven plasma membrane ATP synthesis"/>
    <property type="evidence" value="ECO:0007669"/>
    <property type="project" value="TreeGrafter"/>
</dbReference>